<protein>
    <submittedName>
        <fullName evidence="2">Uncharacterized protein</fullName>
    </submittedName>
</protein>
<dbReference type="AlphaFoldDB" id="A0A6C0D284"/>
<reference evidence="2" key="1">
    <citation type="journal article" date="2020" name="Nature">
        <title>Giant virus diversity and host interactions through global metagenomics.</title>
        <authorList>
            <person name="Schulz F."/>
            <person name="Roux S."/>
            <person name="Paez-Espino D."/>
            <person name="Jungbluth S."/>
            <person name="Walsh D.A."/>
            <person name="Denef V.J."/>
            <person name="McMahon K.D."/>
            <person name="Konstantinidis K.T."/>
            <person name="Eloe-Fadrosh E.A."/>
            <person name="Kyrpides N.C."/>
            <person name="Woyke T."/>
        </authorList>
    </citation>
    <scope>NUCLEOTIDE SEQUENCE</scope>
    <source>
        <strain evidence="2">GVMAG-M-3300023174-102</strain>
    </source>
</reference>
<sequence length="92" mass="10923">MSKSIDISNLLSKWHDAKEEISVLEEKCERYKKTADEYMKINNTNKITSEYFSLQRKKITKNTVSKTTLPKHIWDQYSKSSSYTAYYLTENK</sequence>
<evidence type="ECO:0000313" key="2">
    <source>
        <dbReference type="EMBL" id="QHT09815.1"/>
    </source>
</evidence>
<organism evidence="2">
    <name type="scientific">viral metagenome</name>
    <dbReference type="NCBI Taxonomy" id="1070528"/>
    <lineage>
        <taxon>unclassified sequences</taxon>
        <taxon>metagenomes</taxon>
        <taxon>organismal metagenomes</taxon>
    </lineage>
</organism>
<name>A0A6C0D284_9ZZZZ</name>
<proteinExistence type="predicted"/>
<accession>A0A6C0D284</accession>
<evidence type="ECO:0000256" key="1">
    <source>
        <dbReference type="SAM" id="Coils"/>
    </source>
</evidence>
<keyword evidence="1" id="KW-0175">Coiled coil</keyword>
<dbReference type="EMBL" id="MN739515">
    <property type="protein sequence ID" value="QHT09815.1"/>
    <property type="molecule type" value="Genomic_DNA"/>
</dbReference>
<feature type="coiled-coil region" evidence="1">
    <location>
        <begin position="7"/>
        <end position="41"/>
    </location>
</feature>